<gene>
    <name evidence="2" type="ORF">NDU88_004199</name>
</gene>
<keyword evidence="3" id="KW-1185">Reference proteome</keyword>
<feature type="compositionally biased region" description="Basic and acidic residues" evidence="1">
    <location>
        <begin position="156"/>
        <end position="168"/>
    </location>
</feature>
<evidence type="ECO:0000313" key="3">
    <source>
        <dbReference type="Proteomes" id="UP001066276"/>
    </source>
</evidence>
<dbReference type="Proteomes" id="UP001066276">
    <property type="component" value="Chromosome 12"/>
</dbReference>
<feature type="region of interest" description="Disordered" evidence="1">
    <location>
        <begin position="1"/>
        <end position="280"/>
    </location>
</feature>
<protein>
    <submittedName>
        <fullName evidence="2">Uncharacterized protein</fullName>
    </submittedName>
</protein>
<feature type="compositionally biased region" description="Basic residues" evidence="1">
    <location>
        <begin position="183"/>
        <end position="192"/>
    </location>
</feature>
<accession>A0AAV7L099</accession>
<comment type="caution">
    <text evidence="2">The sequence shown here is derived from an EMBL/GenBank/DDBJ whole genome shotgun (WGS) entry which is preliminary data.</text>
</comment>
<reference evidence="2" key="1">
    <citation type="journal article" date="2022" name="bioRxiv">
        <title>Sequencing and chromosome-scale assembly of the giantPleurodeles waltlgenome.</title>
        <authorList>
            <person name="Brown T."/>
            <person name="Elewa A."/>
            <person name="Iarovenko S."/>
            <person name="Subramanian E."/>
            <person name="Araus A.J."/>
            <person name="Petzold A."/>
            <person name="Susuki M."/>
            <person name="Suzuki K.-i.T."/>
            <person name="Hayashi T."/>
            <person name="Toyoda A."/>
            <person name="Oliveira C."/>
            <person name="Osipova E."/>
            <person name="Leigh N.D."/>
            <person name="Simon A."/>
            <person name="Yun M.H."/>
        </authorList>
    </citation>
    <scope>NUCLEOTIDE SEQUENCE</scope>
    <source>
        <strain evidence="2">20211129_DDA</strain>
        <tissue evidence="2">Liver</tissue>
    </source>
</reference>
<evidence type="ECO:0000313" key="2">
    <source>
        <dbReference type="EMBL" id="KAJ1084044.1"/>
    </source>
</evidence>
<name>A0AAV7L099_PLEWA</name>
<evidence type="ECO:0000256" key="1">
    <source>
        <dbReference type="SAM" id="MobiDB-lite"/>
    </source>
</evidence>
<sequence>MPNTVKPRLTTERKQREEKKRKAGRANPKNACRHQHPPQASAPQSGATAPPIADQSRDPQLRAKLNNADLRPPSVPALAKAEPGQASPASAADTFLLQPDPADVTSNAAEIRLHQPGPPCGSQSTRATTGRPRHPATQRTAQRQTPEPPLPQGGPDAKDQRQARDARRTRGQARLPRAASSPRARRPAKHAPRAPAPKSAVRAAIRPDQRWPLPPGVERAPLAISPIPGVRGAPGAPSIKARPSAGGPRLQRPHHVARPLTSGRQNTATGPRRGPPWVST</sequence>
<proteinExistence type="predicted"/>
<dbReference type="EMBL" id="JANPWB010000016">
    <property type="protein sequence ID" value="KAJ1084044.1"/>
    <property type="molecule type" value="Genomic_DNA"/>
</dbReference>
<organism evidence="2 3">
    <name type="scientific">Pleurodeles waltl</name>
    <name type="common">Iberian ribbed newt</name>
    <dbReference type="NCBI Taxonomy" id="8319"/>
    <lineage>
        <taxon>Eukaryota</taxon>
        <taxon>Metazoa</taxon>
        <taxon>Chordata</taxon>
        <taxon>Craniata</taxon>
        <taxon>Vertebrata</taxon>
        <taxon>Euteleostomi</taxon>
        <taxon>Amphibia</taxon>
        <taxon>Batrachia</taxon>
        <taxon>Caudata</taxon>
        <taxon>Salamandroidea</taxon>
        <taxon>Salamandridae</taxon>
        <taxon>Pleurodelinae</taxon>
        <taxon>Pleurodeles</taxon>
    </lineage>
</organism>
<feature type="compositionally biased region" description="Basic and acidic residues" evidence="1">
    <location>
        <begin position="9"/>
        <end position="20"/>
    </location>
</feature>
<dbReference type="AlphaFoldDB" id="A0AAV7L099"/>
<feature type="compositionally biased region" description="Low complexity" evidence="1">
    <location>
        <begin position="172"/>
        <end position="182"/>
    </location>
</feature>